<feature type="region of interest" description="Disordered" evidence="1">
    <location>
        <begin position="1"/>
        <end position="29"/>
    </location>
</feature>
<dbReference type="Proteomes" id="UP000198827">
    <property type="component" value="Chromosome I"/>
</dbReference>
<sequence length="29" mass="2909">MHLNPVLSSTPTANAGSVLELDPTCAAAQ</sequence>
<dbReference type="EMBL" id="LT629705">
    <property type="protein sequence ID" value="SDO07713.1"/>
    <property type="molecule type" value="Genomic_DNA"/>
</dbReference>
<evidence type="ECO:0000256" key="1">
    <source>
        <dbReference type="SAM" id="MobiDB-lite"/>
    </source>
</evidence>
<evidence type="ECO:0000313" key="2">
    <source>
        <dbReference type="EMBL" id="SDO07713.1"/>
    </source>
</evidence>
<feature type="compositionally biased region" description="Polar residues" evidence="1">
    <location>
        <begin position="1"/>
        <end position="15"/>
    </location>
</feature>
<protein>
    <submittedName>
        <fullName evidence="2">Uncharacterized protein</fullName>
    </submittedName>
</protein>
<organism evidence="2 3">
    <name type="scientific">Pseudomonas arsenicoxydans</name>
    <dbReference type="NCBI Taxonomy" id="702115"/>
    <lineage>
        <taxon>Bacteria</taxon>
        <taxon>Pseudomonadati</taxon>
        <taxon>Pseudomonadota</taxon>
        <taxon>Gammaproteobacteria</taxon>
        <taxon>Pseudomonadales</taxon>
        <taxon>Pseudomonadaceae</taxon>
        <taxon>Pseudomonas</taxon>
    </lineage>
</organism>
<gene>
    <name evidence="2" type="ORF">SAMN04489798_1938</name>
</gene>
<evidence type="ECO:0000313" key="3">
    <source>
        <dbReference type="Proteomes" id="UP000198827"/>
    </source>
</evidence>
<name>A0A1H0GLD3_9PSED</name>
<proteinExistence type="predicted"/>
<accession>A0A1H0GLD3</accession>
<dbReference type="AlphaFoldDB" id="A0A1H0GLD3"/>
<reference evidence="2 3" key="1">
    <citation type="submission" date="2016-10" db="EMBL/GenBank/DDBJ databases">
        <authorList>
            <person name="de Groot N.N."/>
        </authorList>
    </citation>
    <scope>NUCLEOTIDE SEQUENCE [LARGE SCALE GENOMIC DNA]</scope>
    <source>
        <strain evidence="2 3">CECT 7543</strain>
    </source>
</reference>